<dbReference type="AlphaFoldDB" id="A0A0A8Y8A6"/>
<protein>
    <submittedName>
        <fullName evidence="1">Uncharacterized protein</fullName>
    </submittedName>
</protein>
<accession>A0A0A8Y8A6</accession>
<name>A0A0A8Y8A6_ARUDO</name>
<evidence type="ECO:0000313" key="1">
    <source>
        <dbReference type="EMBL" id="JAD21455.1"/>
    </source>
</evidence>
<proteinExistence type="predicted"/>
<reference evidence="1" key="1">
    <citation type="submission" date="2014-09" db="EMBL/GenBank/DDBJ databases">
        <authorList>
            <person name="Magalhaes I.L.F."/>
            <person name="Oliveira U."/>
            <person name="Santos F.R."/>
            <person name="Vidigal T.H.D.A."/>
            <person name="Brescovit A.D."/>
            <person name="Santos A.J."/>
        </authorList>
    </citation>
    <scope>NUCLEOTIDE SEQUENCE</scope>
    <source>
        <tissue evidence="1">Shoot tissue taken approximately 20 cm above the soil surface</tissue>
    </source>
</reference>
<dbReference type="EMBL" id="GBRH01276440">
    <property type="protein sequence ID" value="JAD21455.1"/>
    <property type="molecule type" value="Transcribed_RNA"/>
</dbReference>
<organism evidence="1">
    <name type="scientific">Arundo donax</name>
    <name type="common">Giant reed</name>
    <name type="synonym">Donax arundinaceus</name>
    <dbReference type="NCBI Taxonomy" id="35708"/>
    <lineage>
        <taxon>Eukaryota</taxon>
        <taxon>Viridiplantae</taxon>
        <taxon>Streptophyta</taxon>
        <taxon>Embryophyta</taxon>
        <taxon>Tracheophyta</taxon>
        <taxon>Spermatophyta</taxon>
        <taxon>Magnoliopsida</taxon>
        <taxon>Liliopsida</taxon>
        <taxon>Poales</taxon>
        <taxon>Poaceae</taxon>
        <taxon>PACMAD clade</taxon>
        <taxon>Arundinoideae</taxon>
        <taxon>Arundineae</taxon>
        <taxon>Arundo</taxon>
    </lineage>
</organism>
<reference evidence="1" key="2">
    <citation type="journal article" date="2015" name="Data Brief">
        <title>Shoot transcriptome of the giant reed, Arundo donax.</title>
        <authorList>
            <person name="Barrero R.A."/>
            <person name="Guerrero F.D."/>
            <person name="Moolhuijzen P."/>
            <person name="Goolsby J.A."/>
            <person name="Tidwell J."/>
            <person name="Bellgard S.E."/>
            <person name="Bellgard M.I."/>
        </authorList>
    </citation>
    <scope>NUCLEOTIDE SEQUENCE</scope>
    <source>
        <tissue evidence="1">Shoot tissue taken approximately 20 cm above the soil surface</tissue>
    </source>
</reference>
<sequence length="86" mass="8671">MPSLYANSTSSPFTLQSLGLADEYATICPAPFTATAAVTSPVAASFLVSKPCTAPPVLSMLASPMGANLTARSGETTRTGATTRSS</sequence>